<feature type="compositionally biased region" description="Pro residues" evidence="1">
    <location>
        <begin position="188"/>
        <end position="199"/>
    </location>
</feature>
<name>A0A6I8PA61_ORNAN</name>
<feature type="compositionally biased region" description="Acidic residues" evidence="1">
    <location>
        <begin position="618"/>
        <end position="648"/>
    </location>
</feature>
<dbReference type="PANTHER" id="PTHR21517:SF3">
    <property type="entry name" value="APICAL JUNCTION COMPONENT 1 HOMOLOG"/>
    <property type="match status" value="1"/>
</dbReference>
<dbReference type="GO" id="GO:0005886">
    <property type="term" value="C:plasma membrane"/>
    <property type="evidence" value="ECO:0000318"/>
    <property type="project" value="GO_Central"/>
</dbReference>
<feature type="compositionally biased region" description="Pro residues" evidence="1">
    <location>
        <begin position="1"/>
        <end position="17"/>
    </location>
</feature>
<dbReference type="InterPro" id="IPR038825">
    <property type="entry name" value="Apical_junction"/>
</dbReference>
<feature type="compositionally biased region" description="Pro residues" evidence="1">
    <location>
        <begin position="437"/>
        <end position="454"/>
    </location>
</feature>
<dbReference type="AlphaFoldDB" id="A0A6I8PA61"/>
<dbReference type="InterPro" id="IPR058586">
    <property type="entry name" value="Ajm-1"/>
</dbReference>
<dbReference type="GeneTree" id="ENSGT00390000016543"/>
<feature type="compositionally biased region" description="Low complexity" evidence="1">
    <location>
        <begin position="18"/>
        <end position="42"/>
    </location>
</feature>
<reference evidence="3" key="2">
    <citation type="submission" date="2025-09" db="UniProtKB">
        <authorList>
            <consortium name="Ensembl"/>
        </authorList>
    </citation>
    <scope>IDENTIFICATION</scope>
    <source>
        <strain evidence="3">Glennie</strain>
    </source>
</reference>
<dbReference type="InParanoid" id="A0A6I8PA61"/>
<dbReference type="Ensembl" id="ENSOANT00000070321.1">
    <property type="protein sequence ID" value="ENSOANP00000050804.1"/>
    <property type="gene ID" value="ENSOANG00000045023.1"/>
</dbReference>
<organism evidence="3 4">
    <name type="scientific">Ornithorhynchus anatinus</name>
    <name type="common">Duckbill platypus</name>
    <dbReference type="NCBI Taxonomy" id="9258"/>
    <lineage>
        <taxon>Eukaryota</taxon>
        <taxon>Metazoa</taxon>
        <taxon>Chordata</taxon>
        <taxon>Craniata</taxon>
        <taxon>Vertebrata</taxon>
        <taxon>Euteleostomi</taxon>
        <taxon>Mammalia</taxon>
        <taxon>Monotremata</taxon>
        <taxon>Ornithorhynchidae</taxon>
        <taxon>Ornithorhynchus</taxon>
    </lineage>
</organism>
<evidence type="ECO:0000259" key="2">
    <source>
        <dbReference type="Pfam" id="PF26649"/>
    </source>
</evidence>
<feature type="compositionally biased region" description="Pro residues" evidence="1">
    <location>
        <begin position="285"/>
        <end position="299"/>
    </location>
</feature>
<feature type="compositionally biased region" description="Gly residues" evidence="1">
    <location>
        <begin position="551"/>
        <end position="561"/>
    </location>
</feature>
<evidence type="ECO:0000256" key="1">
    <source>
        <dbReference type="SAM" id="MobiDB-lite"/>
    </source>
</evidence>
<feature type="compositionally biased region" description="Pro residues" evidence="1">
    <location>
        <begin position="323"/>
        <end position="332"/>
    </location>
</feature>
<dbReference type="Pfam" id="PF26649">
    <property type="entry name" value="Ajm-1"/>
    <property type="match status" value="1"/>
</dbReference>
<feature type="compositionally biased region" description="Low complexity" evidence="1">
    <location>
        <begin position="392"/>
        <end position="402"/>
    </location>
</feature>
<feature type="compositionally biased region" description="Low complexity" evidence="1">
    <location>
        <begin position="413"/>
        <end position="436"/>
    </location>
</feature>
<feature type="domain" description="Apical junction molecule ajm1 alpha/beta" evidence="2">
    <location>
        <begin position="719"/>
        <end position="828"/>
    </location>
</feature>
<feature type="compositionally biased region" description="Low complexity" evidence="1">
    <location>
        <begin position="475"/>
        <end position="484"/>
    </location>
</feature>
<keyword evidence="4" id="KW-1185">Reference proteome</keyword>
<dbReference type="Proteomes" id="UP000002279">
    <property type="component" value="Unplaced"/>
</dbReference>
<evidence type="ECO:0000313" key="4">
    <source>
        <dbReference type="Proteomes" id="UP000002279"/>
    </source>
</evidence>
<reference evidence="3" key="1">
    <citation type="submission" date="2025-08" db="UniProtKB">
        <authorList>
            <consortium name="Ensembl"/>
        </authorList>
    </citation>
    <scope>IDENTIFICATION</scope>
    <source>
        <strain evidence="3">Glennie</strain>
    </source>
</reference>
<dbReference type="OMA" id="CFEERRQ"/>
<dbReference type="FunCoup" id="A0A6I8PA61">
    <property type="interactions" value="49"/>
</dbReference>
<dbReference type="PANTHER" id="PTHR21517">
    <property type="entry name" value="APICAL JUNCTION COMPONENT 1 HOMOLOG"/>
    <property type="match status" value="1"/>
</dbReference>
<sequence length="977" mass="103731">MTVAPRPPPLRGPPVPVAPRTAAAGRTSAPAPAAPGESGAARPPGPVEGGAAASRPAPPPAPPARALARSPGRPRRPPRFPGGSPVSPVPPPPPPGRARRRRGLSRPAGAASKMTRTDPPAPLVSTVYPDMKPLAPGPAAPDGRPPWERPPPRPAAPFNKRHCRSFDFLEALDGAGGAGPPAAAAPSPRRPGPPGPEPPGPRHRARDRDGGRAPGPRPEPLRRPRSKSAPRPAAPAPAPGRRGPLEAHPWREPPGPVLPPAARPLANEVHPIKLQPQRSGALCAPPAPGPPPLQPPPVPHVRCRLDVKPDEEVLRQAERGGPRPRPPVPARTPTPGDWRRPAGDGPPGPPGPTQFFYTEAPRPRPSPAPLRAGPYYPERSRTFPAREPPAGPRRSSFFFFFSSEEEEEEEAAAGRPRARAVPPRAASPSSPARWARPPAPPPPPPPTRAGPPRPARARRPFSRSWDDLLAPPGPRRAGPPGQGRSAEDLAGGGEPPRRPPVVVTLSSSPKRYAALSLSDSSLAEPGPGDGGARTWFVTPEITITDNDLRARGGGRPAGRGPGPEQLDELIADLLIDGGPAAARPPAPRPPDGLTRRLRRLLGEAGPDGRPRGDGDPAAAEEGEEEEGEEVDVDDRDDDDDDEEEEEEEERRRGRARGGSPEPSAAAALMRCSNARCRRPETPFNACLYFKSCHGCPTYYCSRLCRRQDWGLHRESCASGRLGGVCRRLLRFCRASAPVHRAFSRIARLGFLSRGRGVLFLGFPSPGSAENFLRFGLEGLLLSPAYLSLRELGGYADPLGGYGRRLQAAGRRYEPAECFLLNVAVAVAPGSPAPTVRRFARLALAPAAAAPAVAAAHPAAAARPAAAGAPVLDTLILTPPPGTAEPGQEGEAGRRAREVCFIHIQRQLRLRGVCLRRQFPAVYERLCRFVEGGRRFTPTTIYPTDGRTGRPFMCVILAASEPRTLDWVAGDDLLDDLM</sequence>
<dbReference type="GO" id="GO:0045216">
    <property type="term" value="P:cell-cell junction organization"/>
    <property type="evidence" value="ECO:0000318"/>
    <property type="project" value="GO_Central"/>
</dbReference>
<feature type="compositionally biased region" description="Basic and acidic residues" evidence="1">
    <location>
        <begin position="303"/>
        <end position="321"/>
    </location>
</feature>
<feature type="region of interest" description="Disordered" evidence="1">
    <location>
        <begin position="1"/>
        <end position="664"/>
    </location>
</feature>
<dbReference type="GO" id="GO:0043296">
    <property type="term" value="C:apical junction complex"/>
    <property type="evidence" value="ECO:0000318"/>
    <property type="project" value="GO_Central"/>
</dbReference>
<dbReference type="Bgee" id="ENSOANG00000045023">
    <property type="expression patterns" value="Expressed in cerebellum and 8 other cell types or tissues"/>
</dbReference>
<feature type="compositionally biased region" description="Low complexity" evidence="1">
    <location>
        <begin position="513"/>
        <end position="523"/>
    </location>
</feature>
<feature type="compositionally biased region" description="Pro residues" evidence="1">
    <location>
        <begin position="252"/>
        <end position="262"/>
    </location>
</feature>
<feature type="compositionally biased region" description="Pro residues" evidence="1">
    <location>
        <begin position="87"/>
        <end position="96"/>
    </location>
</feature>
<accession>A0A6I8PA61</accession>
<evidence type="ECO:0000313" key="3">
    <source>
        <dbReference type="Ensembl" id="ENSOANP00000050804.1"/>
    </source>
</evidence>
<protein>
    <submittedName>
        <fullName evidence="3">Apical junction component 1 homolog</fullName>
    </submittedName>
</protein>
<proteinExistence type="predicted"/>